<evidence type="ECO:0000313" key="2">
    <source>
        <dbReference type="Proteomes" id="UP000265520"/>
    </source>
</evidence>
<comment type="caution">
    <text evidence="1">The sequence shown here is derived from an EMBL/GenBank/DDBJ whole genome shotgun (WGS) entry which is preliminary data.</text>
</comment>
<name>A0A392S508_9FABA</name>
<evidence type="ECO:0000313" key="1">
    <source>
        <dbReference type="EMBL" id="MCI43759.1"/>
    </source>
</evidence>
<dbReference type="AlphaFoldDB" id="A0A392S508"/>
<organism evidence="1 2">
    <name type="scientific">Trifolium medium</name>
    <dbReference type="NCBI Taxonomy" id="97028"/>
    <lineage>
        <taxon>Eukaryota</taxon>
        <taxon>Viridiplantae</taxon>
        <taxon>Streptophyta</taxon>
        <taxon>Embryophyta</taxon>
        <taxon>Tracheophyta</taxon>
        <taxon>Spermatophyta</taxon>
        <taxon>Magnoliopsida</taxon>
        <taxon>eudicotyledons</taxon>
        <taxon>Gunneridae</taxon>
        <taxon>Pentapetalae</taxon>
        <taxon>rosids</taxon>
        <taxon>fabids</taxon>
        <taxon>Fabales</taxon>
        <taxon>Fabaceae</taxon>
        <taxon>Papilionoideae</taxon>
        <taxon>50 kb inversion clade</taxon>
        <taxon>NPAAA clade</taxon>
        <taxon>Hologalegina</taxon>
        <taxon>IRL clade</taxon>
        <taxon>Trifolieae</taxon>
        <taxon>Trifolium</taxon>
    </lineage>
</organism>
<dbReference type="Proteomes" id="UP000265520">
    <property type="component" value="Unassembled WGS sequence"/>
</dbReference>
<keyword evidence="2" id="KW-1185">Reference proteome</keyword>
<accession>A0A392S508</accession>
<dbReference type="EMBL" id="LXQA010321682">
    <property type="protein sequence ID" value="MCI43759.1"/>
    <property type="molecule type" value="Genomic_DNA"/>
</dbReference>
<reference evidence="1 2" key="1">
    <citation type="journal article" date="2018" name="Front. Plant Sci.">
        <title>Red Clover (Trifolium pratense) and Zigzag Clover (T. medium) - A Picture of Genomic Similarities and Differences.</title>
        <authorList>
            <person name="Dluhosova J."/>
            <person name="Istvanek J."/>
            <person name="Nedelnik J."/>
            <person name="Repkova J."/>
        </authorList>
    </citation>
    <scope>NUCLEOTIDE SEQUENCE [LARGE SCALE GENOMIC DNA]</scope>
    <source>
        <strain evidence="2">cv. 10/8</strain>
        <tissue evidence="1">Leaf</tissue>
    </source>
</reference>
<sequence length="23" mass="2503">VPFLPCQKRTFTIAVLSLTVGVI</sequence>
<protein>
    <submittedName>
        <fullName evidence="1">Uncharacterized protein</fullName>
    </submittedName>
</protein>
<proteinExistence type="predicted"/>
<feature type="non-terminal residue" evidence="1">
    <location>
        <position position="1"/>
    </location>
</feature>